<organism evidence="1 2">
    <name type="scientific">Bacteroides xylanisolvens XB1A</name>
    <dbReference type="NCBI Taxonomy" id="657309"/>
    <lineage>
        <taxon>Bacteria</taxon>
        <taxon>Pseudomonadati</taxon>
        <taxon>Bacteroidota</taxon>
        <taxon>Bacteroidia</taxon>
        <taxon>Bacteroidales</taxon>
        <taxon>Bacteroidaceae</taxon>
        <taxon>Bacteroides</taxon>
    </lineage>
</organism>
<evidence type="ECO:0000313" key="2">
    <source>
        <dbReference type="Proteomes" id="UP000008795"/>
    </source>
</evidence>
<evidence type="ECO:0000313" key="1">
    <source>
        <dbReference type="EMBL" id="CBK66424.1"/>
    </source>
</evidence>
<name>D6CW72_9BACE</name>
<accession>D6CW72</accession>
<dbReference type="EMBL" id="FP929033">
    <property type="protein sequence ID" value="CBK66424.1"/>
    <property type="molecule type" value="Genomic_DNA"/>
</dbReference>
<reference evidence="1 2" key="1">
    <citation type="submission" date="2010-03" db="EMBL/GenBank/DDBJ databases">
        <title>The genome sequence of Bacteriodes xylanisolvens XB1A.</title>
        <authorList>
            <consortium name="metaHIT consortium -- http://www.metahit.eu/"/>
            <person name="Pajon A."/>
            <person name="Turner K."/>
            <person name="Parkhill J."/>
            <person name="Bernalier A."/>
        </authorList>
    </citation>
    <scope>NUCLEOTIDE SEQUENCE [LARGE SCALE GENOMIC DNA]</scope>
    <source>
        <strain evidence="1 2">XB1A</strain>
    </source>
</reference>
<dbReference type="HOGENOM" id="CLU_3114938_0_0_10"/>
<gene>
    <name evidence="1" type="ORF">BXY_12840</name>
</gene>
<sequence length="50" mass="5331">MSSQRMKRILGGVFDWGGVVFSGALLVAVAAQVTVDIRVRMKGCFIVFGG</sequence>
<dbReference type="Proteomes" id="UP000008795">
    <property type="component" value="Chromosome"/>
</dbReference>
<dbReference type="KEGG" id="bxy:BXY_12840"/>
<dbReference type="AlphaFoldDB" id="D6CW72"/>
<proteinExistence type="predicted"/>
<protein>
    <submittedName>
        <fullName evidence="1">Uncharacterized protein</fullName>
    </submittedName>
</protein>
<reference evidence="1 2" key="2">
    <citation type="submission" date="2010-03" db="EMBL/GenBank/DDBJ databases">
        <authorList>
            <person name="Pajon A."/>
        </authorList>
    </citation>
    <scope>NUCLEOTIDE SEQUENCE [LARGE SCALE GENOMIC DNA]</scope>
    <source>
        <strain evidence="1 2">XB1A</strain>
    </source>
</reference>